<keyword evidence="15" id="KW-0844">Vision</keyword>
<dbReference type="EMBL" id="JADBJN010000002">
    <property type="protein sequence ID" value="KAG5675083.1"/>
    <property type="molecule type" value="Genomic_DNA"/>
</dbReference>
<keyword evidence="3 16" id="KW-0600">Photoreceptor protein</keyword>
<dbReference type="InterPro" id="IPR000276">
    <property type="entry name" value="GPCR_Rhodpsn"/>
</dbReference>
<dbReference type="PRINTS" id="PR00577">
    <property type="entry name" value="OPSINRH3RH4"/>
</dbReference>
<accession>A0A9J6BZT8</accession>
<evidence type="ECO:0000256" key="12">
    <source>
        <dbReference type="ARBA" id="ARBA00023170"/>
    </source>
</evidence>
<dbReference type="AlphaFoldDB" id="A0A9J6BZT8"/>
<keyword evidence="4 16" id="KW-0716">Sensory transduction</keyword>
<dbReference type="GO" id="GO:0016020">
    <property type="term" value="C:membrane"/>
    <property type="evidence" value="ECO:0007669"/>
    <property type="project" value="UniProtKB-SubCell"/>
</dbReference>
<feature type="transmembrane region" description="Helical" evidence="16">
    <location>
        <begin position="152"/>
        <end position="176"/>
    </location>
</feature>
<dbReference type="GO" id="GO:0008020">
    <property type="term" value="F:G protein-coupled photoreceptor activity"/>
    <property type="evidence" value="ECO:0007669"/>
    <property type="project" value="UniProtKB-ARBA"/>
</dbReference>
<dbReference type="PRINTS" id="PR00238">
    <property type="entry name" value="OPSIN"/>
</dbReference>
<evidence type="ECO:0000256" key="15">
    <source>
        <dbReference type="ARBA" id="ARBA00023305"/>
    </source>
</evidence>
<evidence type="ECO:0000256" key="16">
    <source>
        <dbReference type="RuleBase" id="RU004951"/>
    </source>
</evidence>
<dbReference type="InterPro" id="IPR027430">
    <property type="entry name" value="Retinal_BS"/>
</dbReference>
<name>A0A9J6BZT8_POLVA</name>
<dbReference type="GO" id="GO:0007602">
    <property type="term" value="P:phototransduction"/>
    <property type="evidence" value="ECO:0007669"/>
    <property type="project" value="UniProtKB-KW"/>
</dbReference>
<feature type="transmembrane region" description="Helical" evidence="16">
    <location>
        <begin position="63"/>
        <end position="83"/>
    </location>
</feature>
<dbReference type="OrthoDB" id="2105199at2759"/>
<keyword evidence="7 16" id="KW-1133">Transmembrane helix</keyword>
<evidence type="ECO:0000256" key="8">
    <source>
        <dbReference type="ARBA" id="ARBA00022991"/>
    </source>
</evidence>
<evidence type="ECO:0000256" key="1">
    <source>
        <dbReference type="ARBA" id="ARBA00002881"/>
    </source>
</evidence>
<organism evidence="18 19">
    <name type="scientific">Polypedilum vanderplanki</name>
    <name type="common">Sleeping chironomid midge</name>
    <dbReference type="NCBI Taxonomy" id="319348"/>
    <lineage>
        <taxon>Eukaryota</taxon>
        <taxon>Metazoa</taxon>
        <taxon>Ecdysozoa</taxon>
        <taxon>Arthropoda</taxon>
        <taxon>Hexapoda</taxon>
        <taxon>Insecta</taxon>
        <taxon>Pterygota</taxon>
        <taxon>Neoptera</taxon>
        <taxon>Endopterygota</taxon>
        <taxon>Diptera</taxon>
        <taxon>Nematocera</taxon>
        <taxon>Chironomoidea</taxon>
        <taxon>Chironomidae</taxon>
        <taxon>Chironominae</taxon>
        <taxon>Polypedilum</taxon>
        <taxon>Polypedilum</taxon>
    </lineage>
</organism>
<evidence type="ECO:0000259" key="17">
    <source>
        <dbReference type="PROSITE" id="PS50262"/>
    </source>
</evidence>
<keyword evidence="19" id="KW-1185">Reference proteome</keyword>
<comment type="caution">
    <text evidence="16">Lacks conserved residue(s) required for the propagation of feature annotation.</text>
</comment>
<evidence type="ECO:0000256" key="13">
    <source>
        <dbReference type="ARBA" id="ARBA00023180"/>
    </source>
</evidence>
<dbReference type="PROSITE" id="PS00238">
    <property type="entry name" value="OPSIN"/>
    <property type="match status" value="1"/>
</dbReference>
<keyword evidence="6 16" id="KW-0681">Retinal protein</keyword>
<dbReference type="InterPro" id="IPR050125">
    <property type="entry name" value="GPCR_opsins"/>
</dbReference>
<comment type="caution">
    <text evidence="18">The sequence shown here is derived from an EMBL/GenBank/DDBJ whole genome shotgun (WGS) entry which is preliminary data.</text>
</comment>
<evidence type="ECO:0000256" key="4">
    <source>
        <dbReference type="ARBA" id="ARBA00022606"/>
    </source>
</evidence>
<gene>
    <name evidence="18" type="ORF">PVAND_005015</name>
</gene>
<dbReference type="CDD" id="cd15079">
    <property type="entry name" value="7tmA_photoreceptors_insect"/>
    <property type="match status" value="1"/>
</dbReference>
<evidence type="ECO:0000313" key="18">
    <source>
        <dbReference type="EMBL" id="KAG5675083.1"/>
    </source>
</evidence>
<evidence type="ECO:0000313" key="19">
    <source>
        <dbReference type="Proteomes" id="UP001107558"/>
    </source>
</evidence>
<evidence type="ECO:0000256" key="7">
    <source>
        <dbReference type="ARBA" id="ARBA00022989"/>
    </source>
</evidence>
<dbReference type="Pfam" id="PF00001">
    <property type="entry name" value="7tm_1"/>
    <property type="match status" value="1"/>
</dbReference>
<evidence type="ECO:0000256" key="11">
    <source>
        <dbReference type="ARBA" id="ARBA00023157"/>
    </source>
</evidence>
<keyword evidence="14 16" id="KW-0807">Transducer</keyword>
<dbReference type="InterPro" id="IPR017452">
    <property type="entry name" value="GPCR_Rhodpsn_7TM"/>
</dbReference>
<keyword evidence="8 16" id="KW-0157">Chromophore</keyword>
<keyword evidence="9 16" id="KW-0297">G-protein coupled receptor</keyword>
<comment type="subcellular location">
    <subcellularLocation>
        <location evidence="2 16">Membrane</location>
        <topology evidence="2 16">Multi-pass membrane protein</topology>
    </subcellularLocation>
</comment>
<dbReference type="Gene3D" id="1.20.1070.10">
    <property type="entry name" value="Rhodopsin 7-helix transmembrane proteins"/>
    <property type="match status" value="1"/>
</dbReference>
<protein>
    <recommendedName>
        <fullName evidence="17">G-protein coupled receptors family 1 profile domain-containing protein</fullName>
    </recommendedName>
</protein>
<evidence type="ECO:0000256" key="2">
    <source>
        <dbReference type="ARBA" id="ARBA00004141"/>
    </source>
</evidence>
<evidence type="ECO:0000256" key="3">
    <source>
        <dbReference type="ARBA" id="ARBA00022543"/>
    </source>
</evidence>
<evidence type="ECO:0000256" key="6">
    <source>
        <dbReference type="ARBA" id="ARBA00022925"/>
    </source>
</evidence>
<feature type="domain" description="G-protein coupled receptors family 1 profile" evidence="17">
    <location>
        <begin position="7"/>
        <end position="250"/>
    </location>
</feature>
<dbReference type="InterPro" id="IPR001760">
    <property type="entry name" value="Opsin"/>
</dbReference>
<keyword evidence="10 16" id="KW-0472">Membrane</keyword>
<reference evidence="18" key="1">
    <citation type="submission" date="2021-03" db="EMBL/GenBank/DDBJ databases">
        <title>Chromosome level genome of the anhydrobiotic midge Polypedilum vanderplanki.</title>
        <authorList>
            <person name="Yoshida Y."/>
            <person name="Kikawada T."/>
            <person name="Gusev O."/>
        </authorList>
    </citation>
    <scope>NUCLEOTIDE SEQUENCE</scope>
    <source>
        <strain evidence="18">NIAS01</strain>
        <tissue evidence="18">Whole body or cell culture</tissue>
    </source>
</reference>
<dbReference type="PROSITE" id="PS50262">
    <property type="entry name" value="G_PROTEIN_RECEP_F1_2"/>
    <property type="match status" value="1"/>
</dbReference>
<comment type="function">
    <text evidence="1">Visual pigments are the light-absorbing molecules that mediate vision. They consist of an apoprotein, opsin, covalently linked to cis-retinal.</text>
</comment>
<sequence length="297" mass="33304">MVISTVGNGIVVWIFSTTKSLRSPSNLFIVNLAIFDLCMMLEMPMLLYNSYYQRIMGGDLACTIYAILGSFSGIGGSATNAAIAYDRYKTISSPIDGRLSRGQAILLVIFTWFWSMPFTILPTLKIWGRYVPEGFLTTCSFDFLTPNDETRVFVACIFSWAYCLPMILIAFFYTNLFKHVRSHEKMLKAQAKRMNVQSLSANKDAASKSVEIRIAKAAFTIFFIQLLTPLVTMIPAVCCKIVSCIDPWVYAISHPRYRAALEKRLPWLGIKENLNEEDTKSAMTTITAASPPQQEGA</sequence>
<dbReference type="SUPFAM" id="SSF81321">
    <property type="entry name" value="Family A G protein-coupled receptor-like"/>
    <property type="match status" value="1"/>
</dbReference>
<evidence type="ECO:0000256" key="10">
    <source>
        <dbReference type="ARBA" id="ARBA00023136"/>
    </source>
</evidence>
<keyword evidence="5 16" id="KW-0812">Transmembrane</keyword>
<feature type="transmembrane region" description="Helical" evidence="16">
    <location>
        <begin position="104"/>
        <end position="124"/>
    </location>
</feature>
<dbReference type="PRINTS" id="PR00237">
    <property type="entry name" value="GPCRRHODOPSN"/>
</dbReference>
<evidence type="ECO:0000256" key="14">
    <source>
        <dbReference type="ARBA" id="ARBA00023224"/>
    </source>
</evidence>
<dbReference type="Proteomes" id="UP001107558">
    <property type="component" value="Chromosome 2"/>
</dbReference>
<keyword evidence="11" id="KW-1015">Disulfide bond</keyword>
<keyword evidence="12 16" id="KW-0675">Receptor</keyword>
<evidence type="ECO:0000256" key="5">
    <source>
        <dbReference type="ARBA" id="ARBA00022692"/>
    </source>
</evidence>
<dbReference type="PROSITE" id="PS00237">
    <property type="entry name" value="G_PROTEIN_RECEP_F1_1"/>
    <property type="match status" value="1"/>
</dbReference>
<keyword evidence="13" id="KW-0325">Glycoprotein</keyword>
<dbReference type="PANTHER" id="PTHR24240">
    <property type="entry name" value="OPSIN"/>
    <property type="match status" value="1"/>
</dbReference>
<comment type="similarity">
    <text evidence="16">Belongs to the G-protein coupled receptor 1 family. Opsin subfamily.</text>
</comment>
<proteinExistence type="inferred from homology"/>
<dbReference type="GO" id="GO:0007601">
    <property type="term" value="P:visual perception"/>
    <property type="evidence" value="ECO:0007669"/>
    <property type="project" value="UniProtKB-KW"/>
</dbReference>
<evidence type="ECO:0000256" key="9">
    <source>
        <dbReference type="ARBA" id="ARBA00023040"/>
    </source>
</evidence>
<feature type="transmembrane region" description="Helical" evidence="16">
    <location>
        <begin position="28"/>
        <end position="51"/>
    </location>
</feature>